<sequence length="71" mass="7954">MPPVTGQTTVSLMVEIPEALHLSIQDYLNVHELWSQERMMQAALSLFLMQNGVNQPHVNSLYLDSLFGTPA</sequence>
<reference evidence="1" key="1">
    <citation type="submission" date="2020-10" db="EMBL/GenBank/DDBJ databases">
        <authorList>
            <person name="Castelo-Branco R."/>
            <person name="Eusebio N."/>
            <person name="Adriana R."/>
            <person name="Vieira A."/>
            <person name="Brugerolle De Fraissinette N."/>
            <person name="Rezende De Castro R."/>
            <person name="Schneider M.P."/>
            <person name="Vasconcelos V."/>
            <person name="Leao P.N."/>
        </authorList>
    </citation>
    <scope>NUCLEOTIDE SEQUENCE</scope>
    <source>
        <strain evidence="1">LEGE 11479</strain>
    </source>
</reference>
<evidence type="ECO:0000313" key="2">
    <source>
        <dbReference type="Proteomes" id="UP000615026"/>
    </source>
</evidence>
<dbReference type="AlphaFoldDB" id="A0A928ZUJ6"/>
<organism evidence="1 2">
    <name type="scientific">Leptolyngbya cf. ectocarpi LEGE 11479</name>
    <dbReference type="NCBI Taxonomy" id="1828722"/>
    <lineage>
        <taxon>Bacteria</taxon>
        <taxon>Bacillati</taxon>
        <taxon>Cyanobacteriota</taxon>
        <taxon>Cyanophyceae</taxon>
        <taxon>Leptolyngbyales</taxon>
        <taxon>Leptolyngbyaceae</taxon>
        <taxon>Leptolyngbya group</taxon>
        <taxon>Leptolyngbya</taxon>
    </lineage>
</organism>
<proteinExistence type="predicted"/>
<dbReference type="InterPro" id="IPR021231">
    <property type="entry name" value="DUF2811"/>
</dbReference>
<protein>
    <submittedName>
        <fullName evidence="1">DUF2811 domain-containing protein</fullName>
    </submittedName>
</protein>
<dbReference type="RefSeq" id="WP_193993681.1">
    <property type="nucleotide sequence ID" value="NZ_JADEXP010000115.1"/>
</dbReference>
<name>A0A928ZUJ6_LEPEC</name>
<dbReference type="Proteomes" id="UP000615026">
    <property type="component" value="Unassembled WGS sequence"/>
</dbReference>
<comment type="caution">
    <text evidence="1">The sequence shown here is derived from an EMBL/GenBank/DDBJ whole genome shotgun (WGS) entry which is preliminary data.</text>
</comment>
<keyword evidence="2" id="KW-1185">Reference proteome</keyword>
<dbReference type="Pfam" id="PF10929">
    <property type="entry name" value="DUF2811"/>
    <property type="match status" value="1"/>
</dbReference>
<evidence type="ECO:0000313" key="1">
    <source>
        <dbReference type="EMBL" id="MBE9067721.1"/>
    </source>
</evidence>
<accession>A0A928ZUJ6</accession>
<dbReference type="EMBL" id="JADEXP010000115">
    <property type="protein sequence ID" value="MBE9067721.1"/>
    <property type="molecule type" value="Genomic_DNA"/>
</dbReference>
<gene>
    <name evidence="1" type="ORF">IQ260_13760</name>
</gene>